<dbReference type="Proteomes" id="UP001283361">
    <property type="component" value="Unassembled WGS sequence"/>
</dbReference>
<proteinExistence type="predicted"/>
<accession>A0AAE1AZ27</accession>
<reference evidence="1" key="1">
    <citation type="journal article" date="2023" name="G3 (Bethesda)">
        <title>A reference genome for the long-term kleptoplast-retaining sea slug Elysia crispata morphotype clarki.</title>
        <authorList>
            <person name="Eastman K.E."/>
            <person name="Pendleton A.L."/>
            <person name="Shaikh M.A."/>
            <person name="Suttiyut T."/>
            <person name="Ogas R."/>
            <person name="Tomko P."/>
            <person name="Gavelis G."/>
            <person name="Widhalm J.R."/>
            <person name="Wisecaver J.H."/>
        </authorList>
    </citation>
    <scope>NUCLEOTIDE SEQUENCE</scope>
    <source>
        <strain evidence="1">ECLA1</strain>
    </source>
</reference>
<sequence>MKVLTSSLYFIRLRDRKENSGFRLKDSKCYSEFHGPFGAIQEETGQNCFSWAITVCHDERKRYETFHVFYEDHSQ</sequence>
<name>A0AAE1AZ27_9GAST</name>
<organism evidence="1 2">
    <name type="scientific">Elysia crispata</name>
    <name type="common">lettuce slug</name>
    <dbReference type="NCBI Taxonomy" id="231223"/>
    <lineage>
        <taxon>Eukaryota</taxon>
        <taxon>Metazoa</taxon>
        <taxon>Spiralia</taxon>
        <taxon>Lophotrochozoa</taxon>
        <taxon>Mollusca</taxon>
        <taxon>Gastropoda</taxon>
        <taxon>Heterobranchia</taxon>
        <taxon>Euthyneura</taxon>
        <taxon>Panpulmonata</taxon>
        <taxon>Sacoglossa</taxon>
        <taxon>Placobranchoidea</taxon>
        <taxon>Plakobranchidae</taxon>
        <taxon>Elysia</taxon>
    </lineage>
</organism>
<comment type="caution">
    <text evidence="1">The sequence shown here is derived from an EMBL/GenBank/DDBJ whole genome shotgun (WGS) entry which is preliminary data.</text>
</comment>
<protein>
    <submittedName>
        <fullName evidence="1">Uncharacterized protein</fullName>
    </submittedName>
</protein>
<dbReference type="AlphaFoldDB" id="A0AAE1AZ27"/>
<keyword evidence="2" id="KW-1185">Reference proteome</keyword>
<evidence type="ECO:0000313" key="2">
    <source>
        <dbReference type="Proteomes" id="UP001283361"/>
    </source>
</evidence>
<evidence type="ECO:0000313" key="1">
    <source>
        <dbReference type="EMBL" id="KAK3796533.1"/>
    </source>
</evidence>
<gene>
    <name evidence="1" type="ORF">RRG08_003250</name>
</gene>
<dbReference type="EMBL" id="JAWDGP010000875">
    <property type="protein sequence ID" value="KAK3796533.1"/>
    <property type="molecule type" value="Genomic_DNA"/>
</dbReference>